<gene>
    <name evidence="3" type="ORF">SAMN05192562_101285</name>
</gene>
<dbReference type="GO" id="GO:0016491">
    <property type="term" value="F:oxidoreductase activity"/>
    <property type="evidence" value="ECO:0007669"/>
    <property type="project" value="UniProtKB-KW"/>
</dbReference>
<dbReference type="Pfam" id="PF13561">
    <property type="entry name" value="adh_short_C2"/>
    <property type="match status" value="1"/>
</dbReference>
<comment type="similarity">
    <text evidence="1">Belongs to the short-chain dehydrogenases/reductases (SDR) family.</text>
</comment>
<dbReference type="RefSeq" id="WP_090118520.1">
    <property type="nucleotide sequence ID" value="NZ_CP045300.1"/>
</dbReference>
<dbReference type="PANTHER" id="PTHR43477">
    <property type="entry name" value="DIHYDROANTICAPSIN 7-DEHYDROGENASE"/>
    <property type="match status" value="1"/>
</dbReference>
<dbReference type="OrthoDB" id="9806974at2"/>
<organism evidence="3 4">
    <name type="scientific">Kosakonia arachidis</name>
    <dbReference type="NCBI Taxonomy" id="551989"/>
    <lineage>
        <taxon>Bacteria</taxon>
        <taxon>Pseudomonadati</taxon>
        <taxon>Pseudomonadota</taxon>
        <taxon>Gammaproteobacteria</taxon>
        <taxon>Enterobacterales</taxon>
        <taxon>Enterobacteriaceae</taxon>
        <taxon>Kosakonia</taxon>
    </lineage>
</organism>
<proteinExistence type="inferred from homology"/>
<dbReference type="SUPFAM" id="SSF51735">
    <property type="entry name" value="NAD(P)-binding Rossmann-fold domains"/>
    <property type="match status" value="1"/>
</dbReference>
<accession>A0A1I6Y0E0</accession>
<evidence type="ECO:0000313" key="4">
    <source>
        <dbReference type="Proteomes" id="UP000199187"/>
    </source>
</evidence>
<dbReference type="EMBL" id="FPAU01000001">
    <property type="protein sequence ID" value="SFT43988.1"/>
    <property type="molecule type" value="Genomic_DNA"/>
</dbReference>
<keyword evidence="2" id="KW-0560">Oxidoreductase</keyword>
<evidence type="ECO:0000256" key="2">
    <source>
        <dbReference type="ARBA" id="ARBA00023002"/>
    </source>
</evidence>
<dbReference type="InterPro" id="IPR036291">
    <property type="entry name" value="NAD(P)-bd_dom_sf"/>
</dbReference>
<dbReference type="Proteomes" id="UP000199187">
    <property type="component" value="Unassembled WGS sequence"/>
</dbReference>
<evidence type="ECO:0000256" key="1">
    <source>
        <dbReference type="ARBA" id="ARBA00006484"/>
    </source>
</evidence>
<evidence type="ECO:0000313" key="3">
    <source>
        <dbReference type="EMBL" id="SFT43988.1"/>
    </source>
</evidence>
<protein>
    <submittedName>
        <fullName evidence="3">NAD(P)-dependent dehydrogenase, short-chain alcohol dehydrogenase family</fullName>
    </submittedName>
</protein>
<reference evidence="4" key="1">
    <citation type="submission" date="2016-10" db="EMBL/GenBank/DDBJ databases">
        <authorList>
            <person name="Varghese N."/>
            <person name="Submissions S."/>
        </authorList>
    </citation>
    <scope>NUCLEOTIDE SEQUENCE [LARGE SCALE GENOMIC DNA]</scope>
    <source>
        <strain evidence="4">Ah-143</strain>
    </source>
</reference>
<name>A0A1I6Y0E0_9ENTR</name>
<dbReference type="AlphaFoldDB" id="A0A1I6Y0E0"/>
<dbReference type="Gene3D" id="3.40.50.720">
    <property type="entry name" value="NAD(P)-binding Rossmann-like Domain"/>
    <property type="match status" value="1"/>
</dbReference>
<dbReference type="PRINTS" id="PR00081">
    <property type="entry name" value="GDHRDH"/>
</dbReference>
<dbReference type="PANTHER" id="PTHR43477:SF1">
    <property type="entry name" value="DIHYDROANTICAPSIN 7-DEHYDROGENASE"/>
    <property type="match status" value="1"/>
</dbReference>
<dbReference type="InterPro" id="IPR002347">
    <property type="entry name" value="SDR_fam"/>
</dbReference>
<dbReference type="InterPro" id="IPR051122">
    <property type="entry name" value="SDR_DHRS6-like"/>
</dbReference>
<keyword evidence="4" id="KW-1185">Reference proteome</keyword>
<sequence>MAKKTLIIGGASGIGFAVARALAEQGESLILAGRDSEKLARARQFLSQKSASVDTVVLDISKEEEVIQLSQTLGEVDNIIVTAGSHAPGGALASLNLNEARLAFDTKFWGSIHVARHLSKNIHARGTLTLTSGFVSRRTVAGAIVKTTMNAALESAVKVLAKELSPLRVNAVSPGLTDTEAYAGMDPAAREKMLTSAAENLPAKAFGRAEDIAKGYLFVMDNPFVTGTLLDIEGGALIN</sequence>